<keyword evidence="2" id="KW-1003">Cell membrane</keyword>
<dbReference type="InterPro" id="IPR050250">
    <property type="entry name" value="Macrolide_Exporter_MacB"/>
</dbReference>
<reference evidence="11" key="1">
    <citation type="submission" date="2017-09" db="EMBL/GenBank/DDBJ databases">
        <title>Depth-based differentiation of microbial function through sediment-hosted aquifers and enrichment of novel symbionts in the deep terrestrial subsurface.</title>
        <authorList>
            <person name="Probst A.J."/>
            <person name="Ladd B."/>
            <person name="Jarett J.K."/>
            <person name="Geller-Mcgrath D.E."/>
            <person name="Sieber C.M.K."/>
            <person name="Emerson J.B."/>
            <person name="Anantharaman K."/>
            <person name="Thomas B.C."/>
            <person name="Malmstrom R."/>
            <person name="Stieglmeier M."/>
            <person name="Klingl A."/>
            <person name="Woyke T."/>
            <person name="Ryan C.M."/>
            <person name="Banfield J.F."/>
        </authorList>
    </citation>
    <scope>NUCLEOTIDE SEQUENCE [LARGE SCALE GENOMIC DNA]</scope>
</reference>
<dbReference type="PANTHER" id="PTHR30572:SF4">
    <property type="entry name" value="ABC TRANSPORTER PERMEASE YTRF"/>
    <property type="match status" value="1"/>
</dbReference>
<evidence type="ECO:0000259" key="9">
    <source>
        <dbReference type="Pfam" id="PF12704"/>
    </source>
</evidence>
<feature type="domain" description="ABC3 transporter permease C-terminal" evidence="8">
    <location>
        <begin position="306"/>
        <end position="428"/>
    </location>
</feature>
<evidence type="ECO:0000256" key="5">
    <source>
        <dbReference type="ARBA" id="ARBA00023136"/>
    </source>
</evidence>
<feature type="transmembrane region" description="Helical" evidence="7">
    <location>
        <begin position="401"/>
        <end position="420"/>
    </location>
</feature>
<dbReference type="PANTHER" id="PTHR30572">
    <property type="entry name" value="MEMBRANE COMPONENT OF TRANSPORTER-RELATED"/>
    <property type="match status" value="1"/>
</dbReference>
<comment type="similarity">
    <text evidence="6">Belongs to the ABC-4 integral membrane protein family.</text>
</comment>
<dbReference type="EMBL" id="PEXV01000023">
    <property type="protein sequence ID" value="PIS41883.1"/>
    <property type="molecule type" value="Genomic_DNA"/>
</dbReference>
<evidence type="ECO:0000256" key="4">
    <source>
        <dbReference type="ARBA" id="ARBA00022989"/>
    </source>
</evidence>
<dbReference type="GO" id="GO:0022857">
    <property type="term" value="F:transmembrane transporter activity"/>
    <property type="evidence" value="ECO:0007669"/>
    <property type="project" value="TreeGrafter"/>
</dbReference>
<comment type="caution">
    <text evidence="10">The sequence shown here is derived from an EMBL/GenBank/DDBJ whole genome shotgun (WGS) entry which is preliminary data.</text>
</comment>
<sequence length="435" mass="46653">MKRKDLIKRGFRNLRRNKSRSVLTILALSIGAITLVLTLGLGNALRSTVDTQLADITNLVLTVTLKSAADKNATGVSAYNPDAKVITSYQDGPDGGGQVQLMTKEQIDQLATVVGVARVWPSYAVSFEYIKLADSKNSFVVNSVQEQSYNTVEAVSGTYPTDWKDSDVVLSDTYADSFGLSTDQMVGKEVVVGYYDRNAVIQEKQFTIVGVIKTNNGFGPRGGSTIGIATLSINALASIYNDQFKNTADYNKFASASVLLSSTDVEAQARSDIQAINQNYGLSSISDFTDTISTVLNSITLGLAGFSGIALLAAAFGIINTQLMSVFERTKEIGLLKALGVPNKNVRRLFSYEAIIIGVIGALLGTVIAFGVQELINNLFKQQLADAGFINGVINLSVKDILLVVIGLGLLSWIAGVVPARKAQKLDPMQALREE</sequence>
<evidence type="ECO:0000256" key="3">
    <source>
        <dbReference type="ARBA" id="ARBA00022692"/>
    </source>
</evidence>
<keyword evidence="5 7" id="KW-0472">Membrane</keyword>
<dbReference type="Pfam" id="PF12704">
    <property type="entry name" value="MacB_PCD"/>
    <property type="match status" value="1"/>
</dbReference>
<evidence type="ECO:0000256" key="7">
    <source>
        <dbReference type="SAM" id="Phobius"/>
    </source>
</evidence>
<dbReference type="Pfam" id="PF02687">
    <property type="entry name" value="FtsX"/>
    <property type="match status" value="1"/>
</dbReference>
<feature type="transmembrane region" description="Helical" evidence="7">
    <location>
        <begin position="21"/>
        <end position="42"/>
    </location>
</feature>
<feature type="transmembrane region" description="Helical" evidence="7">
    <location>
        <begin position="299"/>
        <end position="319"/>
    </location>
</feature>
<feature type="domain" description="MacB-like periplasmic core" evidence="9">
    <location>
        <begin position="21"/>
        <end position="275"/>
    </location>
</feature>
<evidence type="ECO:0000313" key="10">
    <source>
        <dbReference type="EMBL" id="PIS41883.1"/>
    </source>
</evidence>
<dbReference type="InterPro" id="IPR025857">
    <property type="entry name" value="MacB_PCD"/>
</dbReference>
<evidence type="ECO:0000313" key="11">
    <source>
        <dbReference type="Proteomes" id="UP000228711"/>
    </source>
</evidence>
<dbReference type="InterPro" id="IPR003838">
    <property type="entry name" value="ABC3_permease_C"/>
</dbReference>
<evidence type="ECO:0000256" key="1">
    <source>
        <dbReference type="ARBA" id="ARBA00004651"/>
    </source>
</evidence>
<accession>A0A2H0YVX5</accession>
<evidence type="ECO:0000259" key="8">
    <source>
        <dbReference type="Pfam" id="PF02687"/>
    </source>
</evidence>
<comment type="subcellular location">
    <subcellularLocation>
        <location evidence="1">Cell membrane</location>
        <topology evidence="1">Multi-pass membrane protein</topology>
    </subcellularLocation>
</comment>
<name>A0A2H0YVX5_9BACT</name>
<keyword evidence="3 7" id="KW-0812">Transmembrane</keyword>
<evidence type="ECO:0000256" key="2">
    <source>
        <dbReference type="ARBA" id="ARBA00022475"/>
    </source>
</evidence>
<dbReference type="GO" id="GO:0005886">
    <property type="term" value="C:plasma membrane"/>
    <property type="evidence" value="ECO:0007669"/>
    <property type="project" value="UniProtKB-SubCell"/>
</dbReference>
<keyword evidence="4 7" id="KW-1133">Transmembrane helix</keyword>
<evidence type="ECO:0000256" key="6">
    <source>
        <dbReference type="ARBA" id="ARBA00038076"/>
    </source>
</evidence>
<feature type="transmembrane region" description="Helical" evidence="7">
    <location>
        <begin position="349"/>
        <end position="372"/>
    </location>
</feature>
<dbReference type="AlphaFoldDB" id="A0A2H0YVX5"/>
<dbReference type="Proteomes" id="UP000228711">
    <property type="component" value="Unassembled WGS sequence"/>
</dbReference>
<organism evidence="10 11">
    <name type="scientific">Candidatus Kerfeldbacteria bacterium CG08_land_8_20_14_0_20_42_7</name>
    <dbReference type="NCBI Taxonomy" id="2014245"/>
    <lineage>
        <taxon>Bacteria</taxon>
        <taxon>Candidatus Kerfeldiibacteriota</taxon>
    </lineage>
</organism>
<proteinExistence type="inferred from homology"/>
<gene>
    <name evidence="10" type="ORF">COT25_00625</name>
</gene>
<protein>
    <recommendedName>
        <fullName evidence="12">ABC transporter permease</fullName>
    </recommendedName>
</protein>
<evidence type="ECO:0008006" key="12">
    <source>
        <dbReference type="Google" id="ProtNLM"/>
    </source>
</evidence>